<evidence type="ECO:0000256" key="1">
    <source>
        <dbReference type="SAM" id="Coils"/>
    </source>
</evidence>
<reference evidence="3" key="2">
    <citation type="submission" date="2025-09" db="UniProtKB">
        <authorList>
            <consortium name="Ensembl"/>
        </authorList>
    </citation>
    <scope>IDENTIFICATION</scope>
</reference>
<evidence type="ECO:0000313" key="3">
    <source>
        <dbReference type="Ensembl" id="ENSSPUP00000015748.1"/>
    </source>
</evidence>
<keyword evidence="1" id="KW-0175">Coiled coil</keyword>
<evidence type="ECO:0000313" key="4">
    <source>
        <dbReference type="Proteomes" id="UP000694392"/>
    </source>
</evidence>
<sequence>MEKGEQMAWEAERKLLQQRLKLLQQAVARLENDKHGLEQRNTHLRATLAQVERERRRLKRSCGDISLSHVSGLPLADSGQDRAPALSKEEAQAPDRQLAELQKQVSLLQMQLVLERKQKRDYIECCTKTSEELSGLHNELSNSLAAVAREPEATVLEAETRKLDESLTQSLALATLAWNGLSPKNHPMSSTPKESGQEESR</sequence>
<proteinExistence type="predicted"/>
<dbReference type="AlphaFoldDB" id="A0A8D0H7Q4"/>
<evidence type="ECO:0000256" key="2">
    <source>
        <dbReference type="SAM" id="MobiDB-lite"/>
    </source>
</evidence>
<accession>A0A8D0H7Q4</accession>
<protein>
    <submittedName>
        <fullName evidence="3">Uncharacterized protein</fullName>
    </submittedName>
</protein>
<dbReference type="GeneTree" id="ENSGT00940000161056"/>
<feature type="region of interest" description="Disordered" evidence="2">
    <location>
        <begin position="178"/>
        <end position="201"/>
    </location>
</feature>
<feature type="coiled-coil region" evidence="1">
    <location>
        <begin position="6"/>
        <end position="61"/>
    </location>
</feature>
<dbReference type="Ensembl" id="ENSSPUT00000016791.1">
    <property type="protein sequence ID" value="ENSSPUP00000015748.1"/>
    <property type="gene ID" value="ENSSPUG00000012171.1"/>
</dbReference>
<organism evidence="3 4">
    <name type="scientific">Sphenodon punctatus</name>
    <name type="common">Tuatara</name>
    <name type="synonym">Hatteria punctata</name>
    <dbReference type="NCBI Taxonomy" id="8508"/>
    <lineage>
        <taxon>Eukaryota</taxon>
        <taxon>Metazoa</taxon>
        <taxon>Chordata</taxon>
        <taxon>Craniata</taxon>
        <taxon>Vertebrata</taxon>
        <taxon>Euteleostomi</taxon>
        <taxon>Lepidosauria</taxon>
        <taxon>Sphenodontia</taxon>
        <taxon>Sphenodontidae</taxon>
        <taxon>Sphenodon</taxon>
    </lineage>
</organism>
<name>A0A8D0H7Q4_SPHPU</name>
<dbReference type="Proteomes" id="UP000694392">
    <property type="component" value="Unplaced"/>
</dbReference>
<keyword evidence="4" id="KW-1185">Reference proteome</keyword>
<reference evidence="3" key="1">
    <citation type="submission" date="2025-08" db="UniProtKB">
        <authorList>
            <consortium name="Ensembl"/>
        </authorList>
    </citation>
    <scope>IDENTIFICATION</scope>
</reference>